<accession>A0ABQ6PPF7</accession>
<dbReference type="PANTHER" id="PTHR10302:SF0">
    <property type="entry name" value="SINGLE-STRANDED DNA-BINDING PROTEIN, MITOCHONDRIAL"/>
    <property type="match status" value="1"/>
</dbReference>
<dbReference type="Proteomes" id="UP001338309">
    <property type="component" value="Unassembled WGS sequence"/>
</dbReference>
<name>A0ABQ6PPF7_9BACT</name>
<keyword evidence="5" id="KW-1185">Reference proteome</keyword>
<gene>
    <name evidence="4" type="primary">ssb_1</name>
    <name evidence="4" type="ORF">Aconfl_22860</name>
</gene>
<dbReference type="PIRSF" id="PIRSF002070">
    <property type="entry name" value="SSB"/>
    <property type="match status" value="1"/>
</dbReference>
<dbReference type="Pfam" id="PF00436">
    <property type="entry name" value="SSB"/>
    <property type="match status" value="1"/>
</dbReference>
<sequence length="127" mass="14107">MNALRNKVQLIGHLGSKVEIKTLESGKIMGRVNIATNEVYRNAKGEKVTETTWTNLVIWGKNAEILEKYTDKGSEIAVEGKLSNRSYTDKNGEKKYITEVVVNEILLLGGPKAEKANQEVAESDLPF</sequence>
<evidence type="ECO:0000313" key="4">
    <source>
        <dbReference type="EMBL" id="GMQ29643.1"/>
    </source>
</evidence>
<dbReference type="SUPFAM" id="SSF50249">
    <property type="entry name" value="Nucleic acid-binding proteins"/>
    <property type="match status" value="1"/>
</dbReference>
<dbReference type="PROSITE" id="PS50935">
    <property type="entry name" value="SSB"/>
    <property type="match status" value="1"/>
</dbReference>
<comment type="caution">
    <text evidence="4">The sequence shown here is derived from an EMBL/GenBank/DDBJ whole genome shotgun (WGS) entry which is preliminary data.</text>
</comment>
<reference evidence="4 5" key="1">
    <citation type="submission" date="2023-08" db="EMBL/GenBank/DDBJ databases">
        <title>Draft genome sequence of Algoriphagus confluentis.</title>
        <authorList>
            <person name="Takatani N."/>
            <person name="Hosokawa M."/>
            <person name="Sawabe T."/>
        </authorList>
    </citation>
    <scope>NUCLEOTIDE SEQUENCE [LARGE SCALE GENOMIC DNA]</scope>
    <source>
        <strain evidence="4 5">NBRC 111222</strain>
    </source>
</reference>
<comment type="caution">
    <text evidence="2">Lacks conserved residue(s) required for the propagation of feature annotation.</text>
</comment>
<organism evidence="4 5">
    <name type="scientific">Algoriphagus confluentis</name>
    <dbReference type="NCBI Taxonomy" id="1697556"/>
    <lineage>
        <taxon>Bacteria</taxon>
        <taxon>Pseudomonadati</taxon>
        <taxon>Bacteroidota</taxon>
        <taxon>Cytophagia</taxon>
        <taxon>Cytophagales</taxon>
        <taxon>Cyclobacteriaceae</taxon>
        <taxon>Algoriphagus</taxon>
    </lineage>
</organism>
<evidence type="ECO:0000256" key="2">
    <source>
        <dbReference type="HAMAP-Rule" id="MF_00984"/>
    </source>
</evidence>
<dbReference type="EMBL" id="BTPD01000006">
    <property type="protein sequence ID" value="GMQ29643.1"/>
    <property type="molecule type" value="Genomic_DNA"/>
</dbReference>
<dbReference type="HAMAP" id="MF_00984">
    <property type="entry name" value="SSB"/>
    <property type="match status" value="1"/>
</dbReference>
<keyword evidence="1 2" id="KW-0238">DNA-binding</keyword>
<comment type="subunit">
    <text evidence="2">Homotetramer.</text>
</comment>
<dbReference type="InterPro" id="IPR012340">
    <property type="entry name" value="NA-bd_OB-fold"/>
</dbReference>
<dbReference type="RefSeq" id="WP_338221349.1">
    <property type="nucleotide sequence ID" value="NZ_BTPD01000006.1"/>
</dbReference>
<dbReference type="NCBIfam" id="TIGR00621">
    <property type="entry name" value="ssb"/>
    <property type="match status" value="1"/>
</dbReference>
<evidence type="ECO:0000313" key="5">
    <source>
        <dbReference type="Proteomes" id="UP001338309"/>
    </source>
</evidence>
<proteinExistence type="inferred from homology"/>
<evidence type="ECO:0000256" key="3">
    <source>
        <dbReference type="PIRNR" id="PIRNR002070"/>
    </source>
</evidence>
<dbReference type="InterPro" id="IPR011344">
    <property type="entry name" value="ssDNA-bd"/>
</dbReference>
<evidence type="ECO:0000256" key="1">
    <source>
        <dbReference type="ARBA" id="ARBA00023125"/>
    </source>
</evidence>
<dbReference type="PANTHER" id="PTHR10302">
    <property type="entry name" value="SINGLE-STRANDED DNA-BINDING PROTEIN"/>
    <property type="match status" value="1"/>
</dbReference>
<dbReference type="Gene3D" id="2.40.50.140">
    <property type="entry name" value="Nucleic acid-binding proteins"/>
    <property type="match status" value="1"/>
</dbReference>
<dbReference type="CDD" id="cd04496">
    <property type="entry name" value="SSB_OBF"/>
    <property type="match status" value="1"/>
</dbReference>
<dbReference type="GO" id="GO:0003677">
    <property type="term" value="F:DNA binding"/>
    <property type="evidence" value="ECO:0007669"/>
    <property type="project" value="UniProtKB-KW"/>
</dbReference>
<dbReference type="InterPro" id="IPR000424">
    <property type="entry name" value="Primosome_PriB/ssb"/>
</dbReference>
<protein>
    <recommendedName>
        <fullName evidence="2 3">Single-stranded DNA-binding protein</fullName>
        <shortName evidence="2">SSB</shortName>
    </recommendedName>
</protein>